<organism evidence="1">
    <name type="scientific">Solanum chacoense</name>
    <name type="common">Chaco potato</name>
    <dbReference type="NCBI Taxonomy" id="4108"/>
    <lineage>
        <taxon>Eukaryota</taxon>
        <taxon>Viridiplantae</taxon>
        <taxon>Streptophyta</taxon>
        <taxon>Embryophyta</taxon>
        <taxon>Tracheophyta</taxon>
        <taxon>Spermatophyta</taxon>
        <taxon>Magnoliopsida</taxon>
        <taxon>eudicotyledons</taxon>
        <taxon>Gunneridae</taxon>
        <taxon>Pentapetalae</taxon>
        <taxon>asterids</taxon>
        <taxon>lamiids</taxon>
        <taxon>Solanales</taxon>
        <taxon>Solanaceae</taxon>
        <taxon>Solanoideae</taxon>
        <taxon>Solaneae</taxon>
        <taxon>Solanum</taxon>
    </lineage>
</organism>
<reference evidence="1" key="1">
    <citation type="submission" date="2015-12" db="EMBL/GenBank/DDBJ databases">
        <title>Gene expression during late stages of embryo sac development: a critical building block for successful pollen-pistil interactions.</title>
        <authorList>
            <person name="Liu Y."/>
            <person name="Joly V."/>
            <person name="Sabar M."/>
            <person name="Matton D.P."/>
        </authorList>
    </citation>
    <scope>NUCLEOTIDE SEQUENCE</scope>
</reference>
<feature type="non-terminal residue" evidence="1">
    <location>
        <position position="1"/>
    </location>
</feature>
<name>A0A0V0GFV8_SOLCH</name>
<protein>
    <submittedName>
        <fullName evidence="1">Putative ovule protein</fullName>
    </submittedName>
</protein>
<accession>A0A0V0GFV8</accession>
<proteinExistence type="predicted"/>
<dbReference type="EMBL" id="GEDG01042510">
    <property type="protein sequence ID" value="JAP06192.1"/>
    <property type="molecule type" value="Transcribed_RNA"/>
</dbReference>
<sequence length="65" mass="7573">NSVLYYVAPSSSNVYPRFICSCSQFGTSMEFTTAYYLRYLATKSLRRNVVQPNKLSRIEEQTYQT</sequence>
<evidence type="ECO:0000313" key="1">
    <source>
        <dbReference type="EMBL" id="JAP06192.1"/>
    </source>
</evidence>
<dbReference type="AlphaFoldDB" id="A0A0V0GFV8"/>